<feature type="region of interest" description="Disordered" evidence="1">
    <location>
        <begin position="84"/>
        <end position="109"/>
    </location>
</feature>
<accession>A0AAJ7FU25</accession>
<dbReference type="RefSeq" id="XP_015608316.1">
    <property type="nucleotide sequence ID" value="XM_015752830.2"/>
</dbReference>
<protein>
    <submittedName>
        <fullName evidence="3">Uncharacterized protein LOC107274079</fullName>
    </submittedName>
</protein>
<dbReference type="AlphaFoldDB" id="A0AAJ7FU25"/>
<feature type="compositionally biased region" description="Basic residues" evidence="1">
    <location>
        <begin position="336"/>
        <end position="349"/>
    </location>
</feature>
<feature type="region of interest" description="Disordered" evidence="1">
    <location>
        <begin position="326"/>
        <end position="349"/>
    </location>
</feature>
<gene>
    <name evidence="3" type="primary">LOC107274079</name>
</gene>
<evidence type="ECO:0000313" key="3">
    <source>
        <dbReference type="RefSeq" id="XP_015608316.1"/>
    </source>
</evidence>
<name>A0AAJ7FU25_CEPCN</name>
<evidence type="ECO:0000313" key="2">
    <source>
        <dbReference type="Proteomes" id="UP000694920"/>
    </source>
</evidence>
<dbReference type="KEGG" id="ccin:107274079"/>
<organism evidence="2 3">
    <name type="scientific">Cephus cinctus</name>
    <name type="common">Wheat stem sawfly</name>
    <dbReference type="NCBI Taxonomy" id="211228"/>
    <lineage>
        <taxon>Eukaryota</taxon>
        <taxon>Metazoa</taxon>
        <taxon>Ecdysozoa</taxon>
        <taxon>Arthropoda</taxon>
        <taxon>Hexapoda</taxon>
        <taxon>Insecta</taxon>
        <taxon>Pterygota</taxon>
        <taxon>Neoptera</taxon>
        <taxon>Endopterygota</taxon>
        <taxon>Hymenoptera</taxon>
        <taxon>Cephoidea</taxon>
        <taxon>Cephidae</taxon>
        <taxon>Cephus</taxon>
    </lineage>
</organism>
<keyword evidence="2" id="KW-1185">Reference proteome</keyword>
<dbReference type="Proteomes" id="UP000694920">
    <property type="component" value="Unplaced"/>
</dbReference>
<evidence type="ECO:0000256" key="1">
    <source>
        <dbReference type="SAM" id="MobiDB-lite"/>
    </source>
</evidence>
<sequence>MDNRPNNSCSTPITGNIVKDYSLPLSRIDSNSSDNKSNSQILILNRKRKRCRVNNNVRYKSVRFHDSDTDTEDNWVTDWEESLDSHSKNADTSHDKKTSESTDDSIKLKDSPKTILKKPTIIRNSRYSSTEETSKVHGISTKVKKYTSPELIRDAVHVENLFLEKFDQPLAGTSNHHSQKYTPRIDVPIHSKEEGERCKGDEILPVDKVPLQLPSALHYSSSDDEFPPLSEFMKRGDWKTYEKRPAIRNKRKEIPSKNKTIIQTEITNWIYPKHWLSTANRLWNKFKKFYSSTSSDDSSVTGNGSWTHKNSFNDISADTSECLNTSSQNENYSVPHRQKKRVKRFGSKRKSVNENIDPAVNRKIVYEPTKPQEDNMKNNEIFIIKHISDRSNKMRMSATKKILKRNYKRAIPITDDDDSCLEFEIKKPEIKIRKANLKIENDNDKYLRDSKVSDGEHPINHLPEETKILKWQCVEVEEDGPWRYDGKDIKVRMELQPLENISVESQGDVEKKVQPVVSVSSDNKKPRITSVEKISTKFILVSGQSRRLIGSKNNKCE</sequence>
<reference evidence="3" key="1">
    <citation type="submission" date="2025-08" db="UniProtKB">
        <authorList>
            <consortium name="RefSeq"/>
        </authorList>
    </citation>
    <scope>IDENTIFICATION</scope>
</reference>
<proteinExistence type="predicted"/>
<dbReference type="GeneID" id="107274079"/>